<keyword evidence="2" id="KW-1185">Reference proteome</keyword>
<organism evidence="1 2">
    <name type="scientific">Morella rubra</name>
    <name type="common">Chinese bayberry</name>
    <dbReference type="NCBI Taxonomy" id="262757"/>
    <lineage>
        <taxon>Eukaryota</taxon>
        <taxon>Viridiplantae</taxon>
        <taxon>Streptophyta</taxon>
        <taxon>Embryophyta</taxon>
        <taxon>Tracheophyta</taxon>
        <taxon>Spermatophyta</taxon>
        <taxon>Magnoliopsida</taxon>
        <taxon>eudicotyledons</taxon>
        <taxon>Gunneridae</taxon>
        <taxon>Pentapetalae</taxon>
        <taxon>rosids</taxon>
        <taxon>fabids</taxon>
        <taxon>Fagales</taxon>
        <taxon>Myricaceae</taxon>
        <taxon>Morella</taxon>
    </lineage>
</organism>
<dbReference type="Proteomes" id="UP000516437">
    <property type="component" value="Unassembled WGS sequence"/>
</dbReference>
<evidence type="ECO:0000313" key="2">
    <source>
        <dbReference type="Proteomes" id="UP000516437"/>
    </source>
</evidence>
<comment type="caution">
    <text evidence="1">The sequence shown here is derived from an EMBL/GenBank/DDBJ whole genome shotgun (WGS) entry which is preliminary data.</text>
</comment>
<dbReference type="AlphaFoldDB" id="A0A6A1UKA5"/>
<sequence length="107" mass="12219">MANKPNAEDIFCTFTGQNGAGRPFVRQKFMLPFWHSTPHLRLHIEPRAHTTECPILRGELMLAMARGCVVDLPLSSIVWAAWIVWTRKRRHLFVPSVGPLEPFRGVT</sequence>
<dbReference type="EMBL" id="RXIC02000195">
    <property type="protein sequence ID" value="KAB1200227.1"/>
    <property type="molecule type" value="Genomic_DNA"/>
</dbReference>
<accession>A0A6A1UKA5</accession>
<protein>
    <submittedName>
        <fullName evidence="1">Uncharacterized protein</fullName>
    </submittedName>
</protein>
<reference evidence="1 2" key="1">
    <citation type="journal article" date="2019" name="Plant Biotechnol. J.">
        <title>The red bayberry genome and genetic basis of sex determination.</title>
        <authorList>
            <person name="Jia H.M."/>
            <person name="Jia H.J."/>
            <person name="Cai Q.L."/>
            <person name="Wang Y."/>
            <person name="Zhao H.B."/>
            <person name="Yang W.F."/>
            <person name="Wang G.Y."/>
            <person name="Li Y.H."/>
            <person name="Zhan D.L."/>
            <person name="Shen Y.T."/>
            <person name="Niu Q.F."/>
            <person name="Chang L."/>
            <person name="Qiu J."/>
            <person name="Zhao L."/>
            <person name="Xie H.B."/>
            <person name="Fu W.Y."/>
            <person name="Jin J."/>
            <person name="Li X.W."/>
            <person name="Jiao Y."/>
            <person name="Zhou C.C."/>
            <person name="Tu T."/>
            <person name="Chai C.Y."/>
            <person name="Gao J.L."/>
            <person name="Fan L.J."/>
            <person name="van de Weg E."/>
            <person name="Wang J.Y."/>
            <person name="Gao Z.S."/>
        </authorList>
    </citation>
    <scope>NUCLEOTIDE SEQUENCE [LARGE SCALE GENOMIC DNA]</scope>
    <source>
        <tissue evidence="1">Leaves</tissue>
    </source>
</reference>
<evidence type="ECO:0000313" key="1">
    <source>
        <dbReference type="EMBL" id="KAB1200227.1"/>
    </source>
</evidence>
<gene>
    <name evidence="1" type="ORF">CJ030_MR0G007806</name>
</gene>
<name>A0A6A1UKA5_9ROSI</name>
<proteinExistence type="predicted"/>